<dbReference type="InterPro" id="IPR047183">
    <property type="entry name" value="GDO-like"/>
</dbReference>
<dbReference type="Pfam" id="PF07883">
    <property type="entry name" value="Cupin_2"/>
    <property type="match status" value="1"/>
</dbReference>
<evidence type="ECO:0000313" key="6">
    <source>
        <dbReference type="Proteomes" id="UP000032067"/>
    </source>
</evidence>
<dbReference type="NCBIfam" id="TIGR02272">
    <property type="entry name" value="gentisate_1_2"/>
    <property type="match status" value="1"/>
</dbReference>
<protein>
    <recommendedName>
        <fullName evidence="3">Gentisate 1,2-dioxygenase</fullName>
        <ecNumber evidence="3">1.13.11.4</ecNumber>
    </recommendedName>
</protein>
<name>A0A0D0ME81_VARPD</name>
<sequence>MNPASQGSAKSATKSAPANAAERSDYYARIRPLNLTPLWESLHALVPREPQTPCVPALWRYDEIRPLLMESADLITAEEAVRRVLVLENPALPGNSSITQSIYAGLQLIMPGEVAPSHRHVQSALRFIVDGKGAYTTVGGERTTMYPGDFIITPSWAWHDHGNEGIEGVSEPVVWLDGLDIPMLRFFDAGFAENDDAKVQHVARPEGHSLARFGHNMVPVRHDHVSATSPIFNYPYARSREALAQLQKQEAPDAWLGHKLRYINPLTGGSPMPTISTNLQLCPKGFAGRTHRATDGTVYSVVEGHGIAEIAGQRFEFAPRDTFVVPSWAPLRLLSPIADVVLFSFSDRPVQQAMGILREAFLEDA</sequence>
<dbReference type="InterPro" id="IPR011960">
    <property type="entry name" value="Gentisate_dOase"/>
</dbReference>
<gene>
    <name evidence="5" type="ORF">RT97_17360</name>
</gene>
<dbReference type="GO" id="GO:0047922">
    <property type="term" value="F:gentisate 1,2-dioxygenase activity"/>
    <property type="evidence" value="ECO:0007669"/>
    <property type="project" value="UniProtKB-UniRule"/>
</dbReference>
<evidence type="ECO:0000256" key="3">
    <source>
        <dbReference type="NCBIfam" id="TIGR02272"/>
    </source>
</evidence>
<feature type="domain" description="Cupin type-2" evidence="4">
    <location>
        <begin position="106"/>
        <end position="166"/>
    </location>
</feature>
<keyword evidence="2" id="KW-0560">Oxidoreductase</keyword>
<dbReference type="InterPro" id="IPR013096">
    <property type="entry name" value="Cupin_2"/>
</dbReference>
<dbReference type="InterPro" id="IPR014710">
    <property type="entry name" value="RmlC-like_jellyroll"/>
</dbReference>
<dbReference type="PANTHER" id="PTHR41517">
    <property type="entry name" value="1,2-DIOXYGENASE PROTEIN-RELATED"/>
    <property type="match status" value="1"/>
</dbReference>
<evidence type="ECO:0000256" key="1">
    <source>
        <dbReference type="ARBA" id="ARBA00022964"/>
    </source>
</evidence>
<evidence type="ECO:0000256" key="2">
    <source>
        <dbReference type="ARBA" id="ARBA00023002"/>
    </source>
</evidence>
<dbReference type="Proteomes" id="UP000032067">
    <property type="component" value="Unassembled WGS sequence"/>
</dbReference>
<dbReference type="InterPro" id="IPR011051">
    <property type="entry name" value="RmlC_Cupin_sf"/>
</dbReference>
<dbReference type="PANTHER" id="PTHR41517:SF1">
    <property type="entry name" value="CUPIN"/>
    <property type="match status" value="1"/>
</dbReference>
<keyword evidence="1 5" id="KW-0223">Dioxygenase</keyword>
<dbReference type="SUPFAM" id="SSF51182">
    <property type="entry name" value="RmlC-like cupins"/>
    <property type="match status" value="1"/>
</dbReference>
<dbReference type="CDD" id="cd02216">
    <property type="entry name" value="cupin_GDO-like_N"/>
    <property type="match status" value="1"/>
</dbReference>
<proteinExistence type="predicted"/>
<accession>A0A0D0ME81</accession>
<dbReference type="OrthoDB" id="285029at2"/>
<organism evidence="5 6">
    <name type="scientific">Variovorax paradoxus</name>
    <dbReference type="NCBI Taxonomy" id="34073"/>
    <lineage>
        <taxon>Bacteria</taxon>
        <taxon>Pseudomonadati</taxon>
        <taxon>Pseudomonadota</taxon>
        <taxon>Betaproteobacteria</taxon>
        <taxon>Burkholderiales</taxon>
        <taxon>Comamonadaceae</taxon>
        <taxon>Variovorax</taxon>
    </lineage>
</organism>
<dbReference type="EC" id="1.13.11.4" evidence="3"/>
<dbReference type="RefSeq" id="WP_042580043.1">
    <property type="nucleotide sequence ID" value="NZ_JXQQ01000039.1"/>
</dbReference>
<evidence type="ECO:0000313" key="5">
    <source>
        <dbReference type="EMBL" id="KIQ30581.1"/>
    </source>
</evidence>
<dbReference type="AlphaFoldDB" id="A0A0D0ME81"/>
<comment type="caution">
    <text evidence="5">The sequence shown here is derived from an EMBL/GenBank/DDBJ whole genome shotgun (WGS) entry which is preliminary data.</text>
</comment>
<dbReference type="EMBL" id="JXQQ01000039">
    <property type="protein sequence ID" value="KIQ30581.1"/>
    <property type="molecule type" value="Genomic_DNA"/>
</dbReference>
<evidence type="ECO:0000259" key="4">
    <source>
        <dbReference type="Pfam" id="PF07883"/>
    </source>
</evidence>
<dbReference type="CDD" id="cd06992">
    <property type="entry name" value="cupin_GDO-like_C"/>
    <property type="match status" value="1"/>
</dbReference>
<dbReference type="Gene3D" id="2.60.120.10">
    <property type="entry name" value="Jelly Rolls"/>
    <property type="match status" value="1"/>
</dbReference>
<reference evidence="5 6" key="1">
    <citation type="submission" date="2014-12" db="EMBL/GenBank/DDBJ databases">
        <title>16Stimator: statistical estimation of ribosomal gene copy numbers from draft genome assemblies.</title>
        <authorList>
            <person name="Perisin M.A."/>
            <person name="Vetter M."/>
            <person name="Gilbert J.A."/>
            <person name="Bergelson J."/>
        </authorList>
    </citation>
    <scope>NUCLEOTIDE SEQUENCE [LARGE SCALE GENOMIC DNA]</scope>
    <source>
        <strain evidence="5 6">MEDvA23</strain>
    </source>
</reference>